<reference evidence="4 5" key="1">
    <citation type="submission" date="2021-01" db="EMBL/GenBank/DDBJ databases">
        <title>Whole genome shotgun sequence of Catellatospora chokoriensis NBRC 107358.</title>
        <authorList>
            <person name="Komaki H."/>
            <person name="Tamura T."/>
        </authorList>
    </citation>
    <scope>NUCLEOTIDE SEQUENCE [LARGE SCALE GENOMIC DNA]</scope>
    <source>
        <strain evidence="4 5">NBRC 107358</strain>
    </source>
</reference>
<dbReference type="Pfam" id="PF03816">
    <property type="entry name" value="LytR_cpsA_psr"/>
    <property type="match status" value="1"/>
</dbReference>
<comment type="similarity">
    <text evidence="1">Belongs to the LytR/CpsA/Psr (LCP) family.</text>
</comment>
<dbReference type="InterPro" id="IPR050922">
    <property type="entry name" value="LytR/CpsA/Psr_CW_biosynth"/>
</dbReference>
<keyword evidence="2" id="KW-1133">Transmembrane helix</keyword>
<dbReference type="PANTHER" id="PTHR33392">
    <property type="entry name" value="POLYISOPRENYL-TEICHOIC ACID--PEPTIDOGLYCAN TEICHOIC ACID TRANSFERASE TAGU"/>
    <property type="match status" value="1"/>
</dbReference>
<evidence type="ECO:0000256" key="2">
    <source>
        <dbReference type="SAM" id="Phobius"/>
    </source>
</evidence>
<keyword evidence="2" id="KW-0472">Membrane</keyword>
<evidence type="ECO:0000256" key="1">
    <source>
        <dbReference type="ARBA" id="ARBA00006068"/>
    </source>
</evidence>
<evidence type="ECO:0000259" key="3">
    <source>
        <dbReference type="Pfam" id="PF03816"/>
    </source>
</evidence>
<name>A0A8J3JUC5_9ACTN</name>
<evidence type="ECO:0000313" key="4">
    <source>
        <dbReference type="EMBL" id="GIF91232.1"/>
    </source>
</evidence>
<feature type="domain" description="Cell envelope-related transcriptional attenuator" evidence="3">
    <location>
        <begin position="104"/>
        <end position="287"/>
    </location>
</feature>
<organism evidence="4 5">
    <name type="scientific">Catellatospora chokoriensis</name>
    <dbReference type="NCBI Taxonomy" id="310353"/>
    <lineage>
        <taxon>Bacteria</taxon>
        <taxon>Bacillati</taxon>
        <taxon>Actinomycetota</taxon>
        <taxon>Actinomycetes</taxon>
        <taxon>Micromonosporales</taxon>
        <taxon>Micromonosporaceae</taxon>
        <taxon>Catellatospora</taxon>
    </lineage>
</organism>
<dbReference type="InterPro" id="IPR004474">
    <property type="entry name" value="LytR_CpsA_psr"/>
</dbReference>
<protein>
    <recommendedName>
        <fullName evidence="3">Cell envelope-related transcriptional attenuator domain-containing protein</fullName>
    </recommendedName>
</protein>
<comment type="caution">
    <text evidence="4">The sequence shown here is derived from an EMBL/GenBank/DDBJ whole genome shotgun (WGS) entry which is preliminary data.</text>
</comment>
<evidence type="ECO:0000313" key="5">
    <source>
        <dbReference type="Proteomes" id="UP000619293"/>
    </source>
</evidence>
<feature type="transmembrane region" description="Helical" evidence="2">
    <location>
        <begin position="25"/>
        <end position="48"/>
    </location>
</feature>
<dbReference type="Proteomes" id="UP000619293">
    <property type="component" value="Unassembled WGS sequence"/>
</dbReference>
<dbReference type="PANTHER" id="PTHR33392:SF6">
    <property type="entry name" value="POLYISOPRENYL-TEICHOIC ACID--PEPTIDOGLYCAN TEICHOIC ACID TRANSFERASE TAGU"/>
    <property type="match status" value="1"/>
</dbReference>
<accession>A0A8J3JUC5</accession>
<dbReference type="Gene3D" id="3.40.630.190">
    <property type="entry name" value="LCP protein"/>
    <property type="match status" value="1"/>
</dbReference>
<proteinExistence type="inferred from homology"/>
<gene>
    <name evidence="4" type="ORF">Cch02nite_46760</name>
</gene>
<keyword evidence="2" id="KW-0812">Transmembrane</keyword>
<sequence length="388" mass="42195">MPKRRPRTPADAAPRKSADRRKAPLWSKLVLTFGAVLMMIAGTSIVLLRSVVGTIEEAVDLAGADVLAGPSGQAVPDAKALKGSFDVLLLGIDTRPGQKAYDARSDTIIIVHVSGTHQEAYLMSVPRDVRVEIPGKGHRKINGAFQAGLGPQGDWKGGLKTATQAIGKLTGITFEAAAVIDFGGFTKIITALGSVRMCVEDDTKSIHHFVVDGKPKYVGGMRDAKAADRYTDRTGNQRFVHKKGCRDMQGWEALDFARQRYLPDNSTDYGRQRHQQQLIQAIVSKATSAGVLTDLGKVNELIRAAGESMLLSLPQGMEVIDFFFALQDLAAADLVSLKTNNGWFNGYEIDGESYEDLNDESKLMFRATALDKLGEYIALYPSTVNRKP</sequence>
<dbReference type="AlphaFoldDB" id="A0A8J3JUC5"/>
<keyword evidence="5" id="KW-1185">Reference proteome</keyword>
<dbReference type="EMBL" id="BONG01000030">
    <property type="protein sequence ID" value="GIF91232.1"/>
    <property type="molecule type" value="Genomic_DNA"/>
</dbReference>